<proteinExistence type="inferred from homology"/>
<evidence type="ECO:0000313" key="3">
    <source>
        <dbReference type="EMBL" id="MBC2474750.1"/>
    </source>
</evidence>
<dbReference type="Pfam" id="PF05816">
    <property type="entry name" value="TelA"/>
    <property type="match status" value="1"/>
</dbReference>
<comment type="similarity">
    <text evidence="1 2">Belongs to the TelA family.</text>
</comment>
<organism evidence="3 4">
    <name type="scientific">Clostridium beijerinckii</name>
    <name type="common">Clostridium MP</name>
    <dbReference type="NCBI Taxonomy" id="1520"/>
    <lineage>
        <taxon>Bacteria</taxon>
        <taxon>Bacillati</taxon>
        <taxon>Bacillota</taxon>
        <taxon>Clostridia</taxon>
        <taxon>Eubacteriales</taxon>
        <taxon>Clostridiaceae</taxon>
        <taxon>Clostridium</taxon>
    </lineage>
</organism>
<gene>
    <name evidence="3" type="ORF">HGI39_08545</name>
</gene>
<dbReference type="PANTHER" id="PTHR38432">
    <property type="entry name" value="TELA-LIKE PROTEIN SAOUHSC_01408"/>
    <property type="match status" value="1"/>
</dbReference>
<reference evidence="3" key="2">
    <citation type="journal article" date="2022" name="Nat. Biotechnol.">
        <title>Carbon-negative production of acetone and isopropanol by gas fermentation at industrial pilot scale.</title>
        <authorList>
            <person name="Liew F.E."/>
            <person name="Nogle R."/>
            <person name="Abdalla T."/>
            <person name="Rasor B.J."/>
            <person name="Canter C."/>
            <person name="Jensen R.O."/>
            <person name="Wang L."/>
            <person name="Strutz J."/>
            <person name="Chirania P."/>
            <person name="De Tissera S."/>
            <person name="Mueller A.P."/>
            <person name="Ruan Z."/>
            <person name="Gao A."/>
            <person name="Tran L."/>
            <person name="Engle N.L."/>
            <person name="Bromley J.C."/>
            <person name="Daniell J."/>
            <person name="Conrado R."/>
            <person name="Tschaplinski T.J."/>
            <person name="Giannone R.J."/>
            <person name="Hettich R.L."/>
            <person name="Karim A.S."/>
            <person name="Simpson S.D."/>
            <person name="Brown S.D."/>
            <person name="Leang C."/>
            <person name="Jewett M.C."/>
            <person name="Kopke M."/>
        </authorList>
    </citation>
    <scope>NUCLEOTIDE SEQUENCE</scope>
    <source>
        <strain evidence="3">DJ015</strain>
    </source>
</reference>
<reference evidence="3" key="1">
    <citation type="submission" date="2020-04" db="EMBL/GenBank/DDBJ databases">
        <authorList>
            <person name="Brown S."/>
        </authorList>
    </citation>
    <scope>NUCLEOTIDE SEQUENCE</scope>
    <source>
        <strain evidence="3">DJ015</strain>
    </source>
</reference>
<evidence type="ECO:0000313" key="4">
    <source>
        <dbReference type="Proteomes" id="UP001194098"/>
    </source>
</evidence>
<dbReference type="RefSeq" id="WP_077869281.1">
    <property type="nucleotide sequence ID" value="NZ_BKAK01000054.1"/>
</dbReference>
<protein>
    <submittedName>
        <fullName evidence="3">Toxic anion resistance protein</fullName>
    </submittedName>
</protein>
<accession>A0AAW3W786</accession>
<dbReference type="EMBL" id="JABAGV010000017">
    <property type="protein sequence ID" value="MBC2474750.1"/>
    <property type="molecule type" value="Genomic_DNA"/>
</dbReference>
<dbReference type="PIRSF" id="PIRSF026508">
    <property type="entry name" value="TelA"/>
    <property type="match status" value="1"/>
</dbReference>
<comment type="caution">
    <text evidence="3">The sequence shown here is derived from an EMBL/GenBank/DDBJ whole genome shotgun (WGS) entry which is preliminary data.</text>
</comment>
<name>A0AAW3W786_CLOBE</name>
<evidence type="ECO:0000256" key="1">
    <source>
        <dbReference type="ARBA" id="ARBA00005541"/>
    </source>
</evidence>
<evidence type="ECO:0000256" key="2">
    <source>
        <dbReference type="PIRNR" id="PIRNR026508"/>
    </source>
</evidence>
<dbReference type="InterPro" id="IPR008863">
    <property type="entry name" value="Toxic_anion-R_TelA"/>
</dbReference>
<dbReference type="AlphaFoldDB" id="A0AAW3W786"/>
<dbReference type="PANTHER" id="PTHR38432:SF1">
    <property type="entry name" value="TELA-LIKE PROTEIN SAOUHSC_01408"/>
    <property type="match status" value="1"/>
</dbReference>
<dbReference type="Proteomes" id="UP001194098">
    <property type="component" value="Unassembled WGS sequence"/>
</dbReference>
<dbReference type="GeneID" id="66343686"/>
<sequence length="381" mass="43480">MNDGFKEDIDMMPSLTFEPFEGEVTDVKVEESKQKEIFDESYLTEDEKKMINEFVDKIDINNTNSILQYGVGAQKKIADFSETALNNVKTKDLGEVGEMLTNVVCELKNFESVEEKKGFLGLFKKSAEKISQMKAKYEKVEGNINKICSALENHQIQLLKDIAMLDKMYEINKVYFKELSMYILAGKKKLSKLEKDELPKLAERARISGLPEDAQATNDFVALCNRFDKKIHDLELTRMISLQMAPQIRLVQNNDSLMSEKIQSTLVNTIPLWKSQIVLALGVAHSNNAAKVQNEVTNMTNELLRKNAETLKMSTIETAKESERGIVDIETLKNTNESLISTLDEVLRIQIEGREKRKAAEAELQEIEGKLKDRLLQMRQR</sequence>